<evidence type="ECO:0000313" key="7">
    <source>
        <dbReference type="Proteomes" id="UP000304928"/>
    </source>
</evidence>
<dbReference type="PANTHER" id="PTHR46044">
    <property type="entry name" value="NITRILASE"/>
    <property type="match status" value="1"/>
</dbReference>
<evidence type="ECO:0000256" key="2">
    <source>
        <dbReference type="SAM" id="SignalP"/>
    </source>
</evidence>
<dbReference type="GO" id="GO:0003824">
    <property type="term" value="F:catalytic activity"/>
    <property type="evidence" value="ECO:0007669"/>
    <property type="project" value="InterPro"/>
</dbReference>
<dbReference type="Proteomes" id="UP000310121">
    <property type="component" value="Unassembled WGS sequence"/>
</dbReference>
<dbReference type="PANTHER" id="PTHR46044:SF1">
    <property type="entry name" value="CN HYDROLASE DOMAIN-CONTAINING PROTEIN"/>
    <property type="match status" value="1"/>
</dbReference>
<sequence>MRLTHTSILVLAGQSAAAVLSKVANSTSLEQSFANLTVALVRSAPANWPMPLFKKNWSNVTFDINKTVELGVGHIAEAASSGANLVVFPELWFPGYPKGIDEAWIAQHSEDYYNNSLEVGSEHWKRLLTAAKDSHVYVALAFSEKTAQSIYMGQALISPYGEPLHLRHKLRPSGIERYLWSDGSVDGLKVLDTEYGRWGLLECWEHFHPTMTFNMQVQREDVHIAAFPYMPDYNESQALYWESVEVNEAAARTYAVNSGAYTLFASVGYSSIMDGTGVTVAKIEASVPFDQTPILYASINTTAFSDASYDVNSEQSWAALEQMETGFPYYVPKVPGKFFDQKTIVIEDLVAWGDAYIKSNGSTSEPMPGSTS</sequence>
<dbReference type="EMBL" id="QZBN01001280">
    <property type="protein sequence ID" value="THZ30114.1"/>
    <property type="molecule type" value="Genomic_DNA"/>
</dbReference>
<dbReference type="Proteomes" id="UP000310374">
    <property type="component" value="Unassembled WGS sequence"/>
</dbReference>
<dbReference type="PROSITE" id="PS50263">
    <property type="entry name" value="CN_HYDROLASE"/>
    <property type="match status" value="1"/>
</dbReference>
<name>A0A4S9DQR2_AURPU</name>
<dbReference type="AlphaFoldDB" id="A0A4S9DQR2"/>
<dbReference type="EMBL" id="QZAT01000150">
    <property type="protein sequence ID" value="THX23381.1"/>
    <property type="molecule type" value="Genomic_DNA"/>
</dbReference>
<accession>A0A4S9DQR2</accession>
<reference evidence="7 8" key="1">
    <citation type="submission" date="2018-10" db="EMBL/GenBank/DDBJ databases">
        <title>Fifty Aureobasidium pullulans genomes reveal a recombining polyextremotolerant generalist.</title>
        <authorList>
            <person name="Gostincar C."/>
            <person name="Turk M."/>
            <person name="Zajc J."/>
            <person name="Gunde-Cimerman N."/>
        </authorList>
    </citation>
    <scope>NUCLEOTIDE SEQUENCE [LARGE SCALE GENOMIC DNA]</scope>
    <source>
        <strain evidence="5 9">EXF-10081</strain>
        <strain evidence="4 7">EXF-10507</strain>
        <strain evidence="6 8">EXF-3844</strain>
    </source>
</reference>
<evidence type="ECO:0000313" key="6">
    <source>
        <dbReference type="EMBL" id="THZ30114.1"/>
    </source>
</evidence>
<evidence type="ECO:0000313" key="4">
    <source>
        <dbReference type="EMBL" id="THW86055.1"/>
    </source>
</evidence>
<dbReference type="Proteomes" id="UP000304928">
    <property type="component" value="Unassembled WGS sequence"/>
</dbReference>
<feature type="domain" description="CN hydrolase" evidence="3">
    <location>
        <begin position="36"/>
        <end position="301"/>
    </location>
</feature>
<dbReference type="InterPro" id="IPR036526">
    <property type="entry name" value="C-N_Hydrolase_sf"/>
</dbReference>
<comment type="similarity">
    <text evidence="1">Belongs to the carbon-nitrogen hydrolase superfamily. Nitrilase family.</text>
</comment>
<evidence type="ECO:0000256" key="1">
    <source>
        <dbReference type="ARBA" id="ARBA00008129"/>
    </source>
</evidence>
<dbReference type="InterPro" id="IPR003010">
    <property type="entry name" value="C-N_Hydrolase"/>
</dbReference>
<dbReference type="InterPro" id="IPR044149">
    <property type="entry name" value="Nitrilases_CHs"/>
</dbReference>
<protein>
    <submittedName>
        <fullName evidence="4">Aliphatic nitrilase-like protein</fullName>
    </submittedName>
</protein>
<proteinExistence type="inferred from homology"/>
<feature type="chain" id="PRO_5044089781" evidence="2">
    <location>
        <begin position="18"/>
        <end position="372"/>
    </location>
</feature>
<evidence type="ECO:0000313" key="5">
    <source>
        <dbReference type="EMBL" id="THX23381.1"/>
    </source>
</evidence>
<evidence type="ECO:0000313" key="9">
    <source>
        <dbReference type="Proteomes" id="UP000310374"/>
    </source>
</evidence>
<feature type="signal peptide" evidence="2">
    <location>
        <begin position="1"/>
        <end position="17"/>
    </location>
</feature>
<evidence type="ECO:0000313" key="8">
    <source>
        <dbReference type="Proteomes" id="UP000310121"/>
    </source>
</evidence>
<evidence type="ECO:0000259" key="3">
    <source>
        <dbReference type="PROSITE" id="PS50263"/>
    </source>
</evidence>
<comment type="caution">
    <text evidence="4">The sequence shown here is derived from an EMBL/GenBank/DDBJ whole genome shotgun (WGS) entry which is preliminary data.</text>
</comment>
<organism evidence="4 7">
    <name type="scientific">Aureobasidium pullulans</name>
    <name type="common">Black yeast</name>
    <name type="synonym">Pullularia pullulans</name>
    <dbReference type="NCBI Taxonomy" id="5580"/>
    <lineage>
        <taxon>Eukaryota</taxon>
        <taxon>Fungi</taxon>
        <taxon>Dikarya</taxon>
        <taxon>Ascomycota</taxon>
        <taxon>Pezizomycotina</taxon>
        <taxon>Dothideomycetes</taxon>
        <taxon>Dothideomycetidae</taxon>
        <taxon>Dothideales</taxon>
        <taxon>Saccotheciaceae</taxon>
        <taxon>Aureobasidium</taxon>
    </lineage>
</organism>
<dbReference type="Gene3D" id="3.60.110.10">
    <property type="entry name" value="Carbon-nitrogen hydrolase"/>
    <property type="match status" value="1"/>
</dbReference>
<gene>
    <name evidence="6" type="ORF">D6C90_08802</name>
    <name evidence="5" type="ORF">D6D12_08436</name>
    <name evidence="4" type="ORF">D6D15_07629</name>
</gene>
<keyword evidence="2" id="KW-0732">Signal</keyword>
<dbReference type="EMBL" id="QZAR01000161">
    <property type="protein sequence ID" value="THW86055.1"/>
    <property type="molecule type" value="Genomic_DNA"/>
</dbReference>
<dbReference type="Pfam" id="PF00795">
    <property type="entry name" value="CN_hydrolase"/>
    <property type="match status" value="1"/>
</dbReference>
<dbReference type="SUPFAM" id="SSF56317">
    <property type="entry name" value="Carbon-nitrogen hydrolase"/>
    <property type="match status" value="1"/>
</dbReference>